<protein>
    <submittedName>
        <fullName evidence="3">Coiled-coil domain-containing protein 110</fullName>
    </submittedName>
</protein>
<feature type="compositionally biased region" description="Low complexity" evidence="2">
    <location>
        <begin position="242"/>
        <end position="254"/>
    </location>
</feature>
<evidence type="ECO:0000256" key="1">
    <source>
        <dbReference type="SAM" id="Coils"/>
    </source>
</evidence>
<dbReference type="RefSeq" id="XP_067716375.1">
    <property type="nucleotide sequence ID" value="XM_067860274.1"/>
</dbReference>
<organism evidence="3 4">
    <name type="scientific">Babesia caballi</name>
    <dbReference type="NCBI Taxonomy" id="5871"/>
    <lineage>
        <taxon>Eukaryota</taxon>
        <taxon>Sar</taxon>
        <taxon>Alveolata</taxon>
        <taxon>Apicomplexa</taxon>
        <taxon>Aconoidasida</taxon>
        <taxon>Piroplasmida</taxon>
        <taxon>Babesiidae</taxon>
        <taxon>Babesia</taxon>
    </lineage>
</organism>
<dbReference type="AlphaFoldDB" id="A0AAV4LVV3"/>
<feature type="region of interest" description="Disordered" evidence="2">
    <location>
        <begin position="187"/>
        <end position="269"/>
    </location>
</feature>
<proteinExistence type="predicted"/>
<gene>
    <name evidence="3" type="ORF">BcabD6B2_37410</name>
</gene>
<dbReference type="EMBL" id="BPLF01000003">
    <property type="protein sequence ID" value="GIX64306.1"/>
    <property type="molecule type" value="Genomic_DNA"/>
</dbReference>
<keyword evidence="1" id="KW-0175">Coiled coil</keyword>
<feature type="coiled-coil region" evidence="1">
    <location>
        <begin position="142"/>
        <end position="169"/>
    </location>
</feature>
<sequence length="269" mass="30114">MREQEAALEELEDLKHRLVQAATDNLDLQEKCADGEQKNASLQESLLRVQHDKDVLDDENKDLKLEVAANRASIAKLNDKLAKQSASIHKLEHINHYLSAEGHGVDSFNTYLKKLAPDEAFTLLTNRVAELDAFNKNMTDLKDMWKRKSEKLSRDYMALQREYTALQTLYAESTHNLRLAPLEEAAPAVKRDRDAAEDCEKDAEDDGEMPRKLPRAINFGSVEGDDGAAKRRASPPGVCPPSFGQSASSGTSKSSKTKTQKISRFFKLQ</sequence>
<name>A0AAV4LVV3_BABCB</name>
<keyword evidence="4" id="KW-1185">Reference proteome</keyword>
<evidence type="ECO:0000313" key="3">
    <source>
        <dbReference type="EMBL" id="GIX64306.1"/>
    </source>
</evidence>
<feature type="coiled-coil region" evidence="1">
    <location>
        <begin position="1"/>
        <end position="94"/>
    </location>
</feature>
<evidence type="ECO:0000313" key="4">
    <source>
        <dbReference type="Proteomes" id="UP001497744"/>
    </source>
</evidence>
<dbReference type="Proteomes" id="UP001497744">
    <property type="component" value="Unassembled WGS sequence"/>
</dbReference>
<reference evidence="3 4" key="1">
    <citation type="submission" date="2021-06" db="EMBL/GenBank/DDBJ databases">
        <title>Genome sequence of Babesia caballi.</title>
        <authorList>
            <person name="Yamagishi J."/>
            <person name="Kidaka T."/>
            <person name="Ochi A."/>
        </authorList>
    </citation>
    <scope>NUCLEOTIDE SEQUENCE [LARGE SCALE GENOMIC DNA]</scope>
    <source>
        <strain evidence="3">USDA-D6B2</strain>
    </source>
</reference>
<feature type="compositionally biased region" description="Basic and acidic residues" evidence="2">
    <location>
        <begin position="189"/>
        <end position="198"/>
    </location>
</feature>
<dbReference type="GeneID" id="94195787"/>
<comment type="caution">
    <text evidence="3">The sequence shown here is derived from an EMBL/GenBank/DDBJ whole genome shotgun (WGS) entry which is preliminary data.</text>
</comment>
<evidence type="ECO:0000256" key="2">
    <source>
        <dbReference type="SAM" id="MobiDB-lite"/>
    </source>
</evidence>
<accession>A0AAV4LVV3</accession>